<evidence type="ECO:0000313" key="2">
    <source>
        <dbReference type="EMBL" id="GAA2636431.1"/>
    </source>
</evidence>
<proteinExistence type="predicted"/>
<organism evidence="2 3">
    <name type="scientific">Actinomadura fulvescens</name>
    <dbReference type="NCBI Taxonomy" id="46160"/>
    <lineage>
        <taxon>Bacteria</taxon>
        <taxon>Bacillati</taxon>
        <taxon>Actinomycetota</taxon>
        <taxon>Actinomycetes</taxon>
        <taxon>Streptosporangiales</taxon>
        <taxon>Thermomonosporaceae</taxon>
        <taxon>Actinomadura</taxon>
    </lineage>
</organism>
<comment type="caution">
    <text evidence="2">The sequence shown here is derived from an EMBL/GenBank/DDBJ whole genome shotgun (WGS) entry which is preliminary data.</text>
</comment>
<sequence length="62" mass="6629">MSDARDSSGDDGEATPGYTVPTRPDGWPDLLRRRPLSSTERARLRARLGPVSKSGSGWSGVS</sequence>
<dbReference type="Proteomes" id="UP001501509">
    <property type="component" value="Unassembled WGS sequence"/>
</dbReference>
<evidence type="ECO:0000256" key="1">
    <source>
        <dbReference type="SAM" id="MobiDB-lite"/>
    </source>
</evidence>
<name>A0ABN3QVI9_9ACTN</name>
<gene>
    <name evidence="2" type="ORF">GCM10010411_89560</name>
</gene>
<keyword evidence="3" id="KW-1185">Reference proteome</keyword>
<feature type="compositionally biased region" description="Low complexity" evidence="1">
    <location>
        <begin position="49"/>
        <end position="62"/>
    </location>
</feature>
<protein>
    <submittedName>
        <fullName evidence="2">Uncharacterized protein</fullName>
    </submittedName>
</protein>
<evidence type="ECO:0000313" key="3">
    <source>
        <dbReference type="Proteomes" id="UP001501509"/>
    </source>
</evidence>
<dbReference type="EMBL" id="BAAATD010000021">
    <property type="protein sequence ID" value="GAA2636431.1"/>
    <property type="molecule type" value="Genomic_DNA"/>
</dbReference>
<feature type="region of interest" description="Disordered" evidence="1">
    <location>
        <begin position="1"/>
        <end position="62"/>
    </location>
</feature>
<dbReference type="RefSeq" id="WP_344548770.1">
    <property type="nucleotide sequence ID" value="NZ_BAAATD010000021.1"/>
</dbReference>
<reference evidence="2 3" key="1">
    <citation type="journal article" date="2019" name="Int. J. Syst. Evol. Microbiol.">
        <title>The Global Catalogue of Microorganisms (GCM) 10K type strain sequencing project: providing services to taxonomists for standard genome sequencing and annotation.</title>
        <authorList>
            <consortium name="The Broad Institute Genomics Platform"/>
            <consortium name="The Broad Institute Genome Sequencing Center for Infectious Disease"/>
            <person name="Wu L."/>
            <person name="Ma J."/>
        </authorList>
    </citation>
    <scope>NUCLEOTIDE SEQUENCE [LARGE SCALE GENOMIC DNA]</scope>
    <source>
        <strain evidence="2 3">JCM 6833</strain>
    </source>
</reference>
<accession>A0ABN3QVI9</accession>